<gene>
    <name evidence="1" type="ORF">IAA20_01550</name>
</gene>
<comment type="caution">
    <text evidence="1">The sequence shown here is derived from an EMBL/GenBank/DDBJ whole genome shotgun (WGS) entry which is preliminary data.</text>
</comment>
<organism evidence="1 2">
    <name type="scientific">Candidatus Enterococcus avicola</name>
    <dbReference type="NCBI Taxonomy" id="2838561"/>
    <lineage>
        <taxon>Bacteria</taxon>
        <taxon>Bacillati</taxon>
        <taxon>Bacillota</taxon>
        <taxon>Bacilli</taxon>
        <taxon>Lactobacillales</taxon>
        <taxon>Enterococcaceae</taxon>
        <taxon>Enterococcus</taxon>
    </lineage>
</organism>
<reference evidence="1" key="2">
    <citation type="submission" date="2021-04" db="EMBL/GenBank/DDBJ databases">
        <authorList>
            <person name="Gilroy R."/>
        </authorList>
    </citation>
    <scope>NUCLEOTIDE SEQUENCE</scope>
    <source>
        <strain evidence="1">CHK172-16539</strain>
    </source>
</reference>
<protein>
    <submittedName>
        <fullName evidence="1">RinA family protein</fullName>
    </submittedName>
</protein>
<name>A0A9D2JH84_9ENTE</name>
<dbReference type="InterPro" id="IPR007927">
    <property type="entry name" value="DUF722"/>
</dbReference>
<dbReference type="AlphaFoldDB" id="A0A9D2JH84"/>
<evidence type="ECO:0000313" key="1">
    <source>
        <dbReference type="EMBL" id="HIZ52617.1"/>
    </source>
</evidence>
<dbReference type="InterPro" id="IPR006523">
    <property type="entry name" value="RinA"/>
</dbReference>
<dbReference type="EMBL" id="DXBN01000037">
    <property type="protein sequence ID" value="HIZ52617.1"/>
    <property type="molecule type" value="Genomic_DNA"/>
</dbReference>
<dbReference type="Proteomes" id="UP000824063">
    <property type="component" value="Unassembled WGS sequence"/>
</dbReference>
<dbReference type="Pfam" id="PF05263">
    <property type="entry name" value="DUF722"/>
    <property type="match status" value="1"/>
</dbReference>
<dbReference type="NCBIfam" id="TIGR01636">
    <property type="entry name" value="phage_rinA"/>
    <property type="match status" value="1"/>
</dbReference>
<evidence type="ECO:0000313" key="2">
    <source>
        <dbReference type="Proteomes" id="UP000824063"/>
    </source>
</evidence>
<proteinExistence type="predicted"/>
<reference evidence="1" key="1">
    <citation type="journal article" date="2021" name="PeerJ">
        <title>Extensive microbial diversity within the chicken gut microbiome revealed by metagenomics and culture.</title>
        <authorList>
            <person name="Gilroy R."/>
            <person name="Ravi A."/>
            <person name="Getino M."/>
            <person name="Pursley I."/>
            <person name="Horton D.L."/>
            <person name="Alikhan N.F."/>
            <person name="Baker D."/>
            <person name="Gharbi K."/>
            <person name="Hall N."/>
            <person name="Watson M."/>
            <person name="Adriaenssens E.M."/>
            <person name="Foster-Nyarko E."/>
            <person name="Jarju S."/>
            <person name="Secka A."/>
            <person name="Antonio M."/>
            <person name="Oren A."/>
            <person name="Chaudhuri R.R."/>
            <person name="La Ragione R."/>
            <person name="Hildebrand F."/>
            <person name="Pallen M.J."/>
        </authorList>
    </citation>
    <scope>NUCLEOTIDE SEQUENCE</scope>
    <source>
        <strain evidence="1">CHK172-16539</strain>
    </source>
</reference>
<accession>A0A9D2JH84</accession>
<sequence>MADKLDHLLGDYFTGKLDVAIQLRQMELAYRHGTPDENIGGGRKQNDYNNAVESKMIHEQNDLELKRLRYQKLVIKMMFDCLIKSHQDVLIDKYGNKKGWVTIGMDNHIDERTAREWRDDFKEGIKGYLYSTFDITTRFRTVYAPV</sequence>